<evidence type="ECO:0000313" key="2">
    <source>
        <dbReference type="EMBL" id="RKP12822.1"/>
    </source>
</evidence>
<organism evidence="2 3">
    <name type="scientific">Piptocephalis cylindrospora</name>
    <dbReference type="NCBI Taxonomy" id="1907219"/>
    <lineage>
        <taxon>Eukaryota</taxon>
        <taxon>Fungi</taxon>
        <taxon>Fungi incertae sedis</taxon>
        <taxon>Zoopagomycota</taxon>
        <taxon>Zoopagomycotina</taxon>
        <taxon>Zoopagomycetes</taxon>
        <taxon>Zoopagales</taxon>
        <taxon>Piptocephalidaceae</taxon>
        <taxon>Piptocephalis</taxon>
    </lineage>
</organism>
<dbReference type="EMBL" id="KZ988193">
    <property type="protein sequence ID" value="RKP12822.1"/>
    <property type="molecule type" value="Genomic_DNA"/>
</dbReference>
<feature type="chain" id="PRO_5020458305" evidence="1">
    <location>
        <begin position="20"/>
        <end position="366"/>
    </location>
</feature>
<name>A0A4P9Y2L2_9FUNG</name>
<dbReference type="AlphaFoldDB" id="A0A4P9Y2L2"/>
<keyword evidence="1" id="KW-0732">Signal</keyword>
<reference evidence="3" key="1">
    <citation type="journal article" date="2018" name="Nat. Microbiol.">
        <title>Leveraging single-cell genomics to expand the fungal tree of life.</title>
        <authorList>
            <person name="Ahrendt S.R."/>
            <person name="Quandt C.A."/>
            <person name="Ciobanu D."/>
            <person name="Clum A."/>
            <person name="Salamov A."/>
            <person name="Andreopoulos B."/>
            <person name="Cheng J.F."/>
            <person name="Woyke T."/>
            <person name="Pelin A."/>
            <person name="Henrissat B."/>
            <person name="Reynolds N.K."/>
            <person name="Benny G.L."/>
            <person name="Smith M.E."/>
            <person name="James T.Y."/>
            <person name="Grigoriev I.V."/>
        </authorList>
    </citation>
    <scope>NUCLEOTIDE SEQUENCE [LARGE SCALE GENOMIC DNA]</scope>
</reference>
<dbReference type="Proteomes" id="UP000267251">
    <property type="component" value="Unassembled WGS sequence"/>
</dbReference>
<proteinExistence type="predicted"/>
<protein>
    <submittedName>
        <fullName evidence="2">Uncharacterized protein</fullName>
    </submittedName>
</protein>
<keyword evidence="3" id="KW-1185">Reference proteome</keyword>
<gene>
    <name evidence="2" type="ORF">BJ684DRAFT_16729</name>
</gene>
<accession>A0A4P9Y2L2</accession>
<evidence type="ECO:0000313" key="3">
    <source>
        <dbReference type="Proteomes" id="UP000267251"/>
    </source>
</evidence>
<sequence length="366" mass="41831">MMILPTTALLLALSASTLAHPSSRITKGDFDTHLRPSMTYEHSHYTSKADLFNPEDTKSLAHCSKPFIVFLHEIGSNKSPDFSLVSKENMELKRWYATFTDVLKQLEVGLKKIDEMAEKIPLLDKKRGFRDLAGMRDALSRSTHALPDLWKVFQNVYPGIHTLQRYGEPNKRSIPEQVNTLAIMLQGNLNSITMKDYLHRNSINQHTFRELVSIERLLTLLPRAYHTIRVVSFLRSITSRYKVSPLSKSSSSSLRSTIRDNRECLEALKVPSINIGVNQMDIQTLDDLLTQLDQAMQGERPSYPENIHNSISNYEIWSANAAKGTLEKIYEAGNNLLTRLKDYQEKIIPYVRDNEPLPAQRSLFGW</sequence>
<feature type="signal peptide" evidence="1">
    <location>
        <begin position="1"/>
        <end position="19"/>
    </location>
</feature>
<evidence type="ECO:0000256" key="1">
    <source>
        <dbReference type="SAM" id="SignalP"/>
    </source>
</evidence>